<feature type="region of interest" description="Disordered" evidence="1">
    <location>
        <begin position="27"/>
        <end position="59"/>
    </location>
</feature>
<dbReference type="RefSeq" id="XP_002903527.1">
    <property type="nucleotide sequence ID" value="XM_002903481.1"/>
</dbReference>
<evidence type="ECO:0000313" key="2">
    <source>
        <dbReference type="EMBL" id="EEY55303.1"/>
    </source>
</evidence>
<dbReference type="EMBL" id="DS028131">
    <property type="protein sequence ID" value="EEY55303.1"/>
    <property type="molecule type" value="Genomic_DNA"/>
</dbReference>
<dbReference type="VEuPathDB" id="FungiDB:PITG_09237"/>
<dbReference type="InParanoid" id="D0NB74"/>
<keyword evidence="3" id="KW-1185">Reference proteome</keyword>
<gene>
    <name evidence="2" type="ORF">PITG_09237</name>
</gene>
<dbReference type="Proteomes" id="UP000006643">
    <property type="component" value="Unassembled WGS sequence"/>
</dbReference>
<dbReference type="GeneID" id="9470560"/>
<organism evidence="2 3">
    <name type="scientific">Phytophthora infestans (strain T30-4)</name>
    <name type="common">Potato late blight agent</name>
    <dbReference type="NCBI Taxonomy" id="403677"/>
    <lineage>
        <taxon>Eukaryota</taxon>
        <taxon>Sar</taxon>
        <taxon>Stramenopiles</taxon>
        <taxon>Oomycota</taxon>
        <taxon>Peronosporomycetes</taxon>
        <taxon>Peronosporales</taxon>
        <taxon>Peronosporaceae</taxon>
        <taxon>Phytophthora</taxon>
    </lineage>
</organism>
<dbReference type="HOGENOM" id="CLU_1043781_0_0_1"/>
<feature type="region of interest" description="Disordered" evidence="1">
    <location>
        <begin position="151"/>
        <end position="177"/>
    </location>
</feature>
<dbReference type="AlphaFoldDB" id="D0NB74"/>
<feature type="compositionally biased region" description="Polar residues" evidence="1">
    <location>
        <begin position="152"/>
        <end position="172"/>
    </location>
</feature>
<accession>D0NB74</accession>
<name>D0NB74_PHYIT</name>
<sequence>MNRPGRPSVPERNHFIELDEITPAKGGCKISLEDDEPSRKRITRSRSLPPSSAVGHKRARYSEGIDEQLSTRYFLDLLCPGITSILPSLRALGERLLDDHARLCYKKNASGLREQQNSGGRANPLTDVWSSRARPDLNELVFLLCLDETPGPSKSTQMSPMPKYSPTSSRSGPATCHHTRPQRIIVSQGKHPSLALLLKRHDLPQYALRTMLLRILPNGRIRSSIVHNAFITFSSDLLEERRGWRSHDALYHSDSLTKSFSVENTRW</sequence>
<protein>
    <submittedName>
        <fullName evidence="2">Uncharacterized protein</fullName>
    </submittedName>
</protein>
<evidence type="ECO:0000313" key="3">
    <source>
        <dbReference type="Proteomes" id="UP000006643"/>
    </source>
</evidence>
<proteinExistence type="predicted"/>
<dbReference type="OrthoDB" id="10639533at2759"/>
<dbReference type="KEGG" id="pif:PITG_09237"/>
<reference evidence="3" key="1">
    <citation type="journal article" date="2009" name="Nature">
        <title>Genome sequence and analysis of the Irish potato famine pathogen Phytophthora infestans.</title>
        <authorList>
            <consortium name="The Broad Institute Genome Sequencing Platform"/>
            <person name="Haas B.J."/>
            <person name="Kamoun S."/>
            <person name="Zody M.C."/>
            <person name="Jiang R.H."/>
            <person name="Handsaker R.E."/>
            <person name="Cano L.M."/>
            <person name="Grabherr M."/>
            <person name="Kodira C.D."/>
            <person name="Raffaele S."/>
            <person name="Torto-Alalibo T."/>
            <person name="Bozkurt T.O."/>
            <person name="Ah-Fong A.M."/>
            <person name="Alvarado L."/>
            <person name="Anderson V.L."/>
            <person name="Armstrong M.R."/>
            <person name="Avrova A."/>
            <person name="Baxter L."/>
            <person name="Beynon J."/>
            <person name="Boevink P.C."/>
            <person name="Bollmann S.R."/>
            <person name="Bos J.I."/>
            <person name="Bulone V."/>
            <person name="Cai G."/>
            <person name="Cakir C."/>
            <person name="Carrington J.C."/>
            <person name="Chawner M."/>
            <person name="Conti L."/>
            <person name="Costanzo S."/>
            <person name="Ewan R."/>
            <person name="Fahlgren N."/>
            <person name="Fischbach M.A."/>
            <person name="Fugelstad J."/>
            <person name="Gilroy E.M."/>
            <person name="Gnerre S."/>
            <person name="Green P.J."/>
            <person name="Grenville-Briggs L.J."/>
            <person name="Griffith J."/>
            <person name="Grunwald N.J."/>
            <person name="Horn K."/>
            <person name="Horner N.R."/>
            <person name="Hu C.H."/>
            <person name="Huitema E."/>
            <person name="Jeong D.H."/>
            <person name="Jones A.M."/>
            <person name="Jones J.D."/>
            <person name="Jones R.W."/>
            <person name="Karlsson E.K."/>
            <person name="Kunjeti S.G."/>
            <person name="Lamour K."/>
            <person name="Liu Z."/>
            <person name="Ma L."/>
            <person name="Maclean D."/>
            <person name="Chibucos M.C."/>
            <person name="McDonald H."/>
            <person name="McWalters J."/>
            <person name="Meijer H.J."/>
            <person name="Morgan W."/>
            <person name="Morris P.F."/>
            <person name="Munro C.A."/>
            <person name="O'Neill K."/>
            <person name="Ospina-Giraldo M."/>
            <person name="Pinzon A."/>
            <person name="Pritchard L."/>
            <person name="Ramsahoye B."/>
            <person name="Ren Q."/>
            <person name="Restrepo S."/>
            <person name="Roy S."/>
            <person name="Sadanandom A."/>
            <person name="Savidor A."/>
            <person name="Schornack S."/>
            <person name="Schwartz D.C."/>
            <person name="Schumann U.D."/>
            <person name="Schwessinger B."/>
            <person name="Seyer L."/>
            <person name="Sharpe T."/>
            <person name="Silvar C."/>
            <person name="Song J."/>
            <person name="Studholme D.J."/>
            <person name="Sykes S."/>
            <person name="Thines M."/>
            <person name="van de Vondervoort P.J."/>
            <person name="Phuntumart V."/>
            <person name="Wawra S."/>
            <person name="Weide R."/>
            <person name="Win J."/>
            <person name="Young C."/>
            <person name="Zhou S."/>
            <person name="Fry W."/>
            <person name="Meyers B.C."/>
            <person name="van West P."/>
            <person name="Ristaino J."/>
            <person name="Govers F."/>
            <person name="Birch P.R."/>
            <person name="Whisson S.C."/>
            <person name="Judelson H.S."/>
            <person name="Nusbaum C."/>
        </authorList>
    </citation>
    <scope>NUCLEOTIDE SEQUENCE [LARGE SCALE GENOMIC DNA]</scope>
    <source>
        <strain evidence="3">T30-4</strain>
    </source>
</reference>
<evidence type="ECO:0000256" key="1">
    <source>
        <dbReference type="SAM" id="MobiDB-lite"/>
    </source>
</evidence>